<protein>
    <submittedName>
        <fullName evidence="1">Uncharacterized protein</fullName>
    </submittedName>
</protein>
<proteinExistence type="predicted"/>
<dbReference type="EMBL" id="RRYP01021460">
    <property type="protein sequence ID" value="TNV72655.1"/>
    <property type="molecule type" value="Genomic_DNA"/>
</dbReference>
<gene>
    <name evidence="1" type="ORF">FGO68_gene861</name>
</gene>
<dbReference type="AlphaFoldDB" id="A0A8J8NDZ0"/>
<evidence type="ECO:0000313" key="1">
    <source>
        <dbReference type="EMBL" id="TNV72655.1"/>
    </source>
</evidence>
<organism evidence="1 2">
    <name type="scientific">Halteria grandinella</name>
    <dbReference type="NCBI Taxonomy" id="5974"/>
    <lineage>
        <taxon>Eukaryota</taxon>
        <taxon>Sar</taxon>
        <taxon>Alveolata</taxon>
        <taxon>Ciliophora</taxon>
        <taxon>Intramacronucleata</taxon>
        <taxon>Spirotrichea</taxon>
        <taxon>Stichotrichia</taxon>
        <taxon>Sporadotrichida</taxon>
        <taxon>Halteriidae</taxon>
        <taxon>Halteria</taxon>
    </lineage>
</organism>
<comment type="caution">
    <text evidence="1">The sequence shown here is derived from an EMBL/GenBank/DDBJ whole genome shotgun (WGS) entry which is preliminary data.</text>
</comment>
<evidence type="ECO:0000313" key="2">
    <source>
        <dbReference type="Proteomes" id="UP000785679"/>
    </source>
</evidence>
<keyword evidence="2" id="KW-1185">Reference proteome</keyword>
<sequence length="387" mass="43262">MGLSLVSKFSASNSDAKVNAALGRISAQLTGISSYLEKMQATTIEMSNMILKQQAAFNLQNSYRSLQNDLSTLTNLHYAMSSSLHYPQYQLMCGCAMEVCNGAFVNLLFKQADYVSSMRIAGKSINETMQSVQTVQKLIAATYPLLLVINGLHVQIQGGYNFSTLNSSQIGILTNADLFQRVILQTKAEIDKQSRVWLDSYTVPFQTAANSYNNFSLNGSTLISGFADGNIAGAIIQYGAFDSLGQNKTIFNISSGRTRNDKNSLWWRASNYNQWVGRITSNSTCPVNYWLTGTNTTQIIWDYFASIQSFSCSQTVQAQGPCTWSTSKYEAYSTQGRLTQRPKCPSEFQFVRGLQISYDYYWYDRESVYSNQQNSWTVNILCCSLNP</sequence>
<accession>A0A8J8NDZ0</accession>
<dbReference type="Proteomes" id="UP000785679">
    <property type="component" value="Unassembled WGS sequence"/>
</dbReference>
<name>A0A8J8NDZ0_HALGN</name>
<reference evidence="1" key="1">
    <citation type="submission" date="2019-06" db="EMBL/GenBank/DDBJ databases">
        <authorList>
            <person name="Zheng W."/>
        </authorList>
    </citation>
    <scope>NUCLEOTIDE SEQUENCE</scope>
    <source>
        <strain evidence="1">QDHG01</strain>
    </source>
</reference>